<dbReference type="Pfam" id="PF13888">
    <property type="entry name" value="MRF_C2"/>
    <property type="match status" value="1"/>
</dbReference>
<evidence type="ECO:0000259" key="1">
    <source>
        <dbReference type="Pfam" id="PF13888"/>
    </source>
</evidence>
<dbReference type="InterPro" id="IPR025719">
    <property type="entry name" value="MYRF_C2"/>
</dbReference>
<evidence type="ECO:0000313" key="3">
    <source>
        <dbReference type="Proteomes" id="UP001328107"/>
    </source>
</evidence>
<protein>
    <recommendedName>
        <fullName evidence="1">Myelin gene regulatory factor C-terminal domain-containing protein</fullName>
    </recommendedName>
</protein>
<feature type="domain" description="Myelin gene regulatory factor C-terminal" evidence="1">
    <location>
        <begin position="1"/>
        <end position="105"/>
    </location>
</feature>
<feature type="non-terminal residue" evidence="2">
    <location>
        <position position="1"/>
    </location>
</feature>
<proteinExistence type="predicted"/>
<evidence type="ECO:0000313" key="2">
    <source>
        <dbReference type="EMBL" id="GMR61049.1"/>
    </source>
</evidence>
<accession>A0AAN5IE03</accession>
<sequence length="143" mass="16285">VSPYMPTTNVMLRITPPSGMFVQSCGHLLDFQEEECAVEGTSKHFTLSMPTAVEVERNIFEVSAGSYKRSGYRFRVGTNTESCFGSEELFKSPYEEYNLIFYRTCADDREHEPMMIEIESDRDIGIAHGARRDHHSNETSDSI</sequence>
<dbReference type="EMBL" id="BTRK01000006">
    <property type="protein sequence ID" value="GMR61049.1"/>
    <property type="molecule type" value="Genomic_DNA"/>
</dbReference>
<name>A0AAN5IE03_9BILA</name>
<gene>
    <name evidence="2" type="ORF">PMAYCL1PPCAC_31244</name>
</gene>
<keyword evidence="3" id="KW-1185">Reference proteome</keyword>
<comment type="caution">
    <text evidence="2">The sequence shown here is derived from an EMBL/GenBank/DDBJ whole genome shotgun (WGS) entry which is preliminary data.</text>
</comment>
<dbReference type="AlphaFoldDB" id="A0AAN5IE03"/>
<organism evidence="2 3">
    <name type="scientific">Pristionchus mayeri</name>
    <dbReference type="NCBI Taxonomy" id="1317129"/>
    <lineage>
        <taxon>Eukaryota</taxon>
        <taxon>Metazoa</taxon>
        <taxon>Ecdysozoa</taxon>
        <taxon>Nematoda</taxon>
        <taxon>Chromadorea</taxon>
        <taxon>Rhabditida</taxon>
        <taxon>Rhabditina</taxon>
        <taxon>Diplogasteromorpha</taxon>
        <taxon>Diplogasteroidea</taxon>
        <taxon>Neodiplogasteridae</taxon>
        <taxon>Pristionchus</taxon>
    </lineage>
</organism>
<dbReference type="Proteomes" id="UP001328107">
    <property type="component" value="Unassembled WGS sequence"/>
</dbReference>
<reference evidence="3" key="1">
    <citation type="submission" date="2022-10" db="EMBL/GenBank/DDBJ databases">
        <title>Genome assembly of Pristionchus species.</title>
        <authorList>
            <person name="Yoshida K."/>
            <person name="Sommer R.J."/>
        </authorList>
    </citation>
    <scope>NUCLEOTIDE SEQUENCE [LARGE SCALE GENOMIC DNA]</scope>
    <source>
        <strain evidence="3">RS5460</strain>
    </source>
</reference>